<dbReference type="RefSeq" id="WP_104515366.1">
    <property type="nucleotide sequence ID" value="NZ_MQVW01000024.1"/>
</dbReference>
<feature type="domain" description="Thioredoxin" evidence="5">
    <location>
        <begin position="12"/>
        <end position="164"/>
    </location>
</feature>
<name>A0A2S6IL39_9FLAO</name>
<dbReference type="GO" id="GO:0017004">
    <property type="term" value="P:cytochrome complex assembly"/>
    <property type="evidence" value="ECO:0007669"/>
    <property type="project" value="UniProtKB-KW"/>
</dbReference>
<keyword evidence="3" id="KW-1015">Disulfide bond</keyword>
<keyword evidence="2" id="KW-0201">Cytochrome c-type biogenesis</keyword>
<gene>
    <name evidence="6" type="ORF">LY01_01671</name>
</gene>
<dbReference type="PANTHER" id="PTHR42852">
    <property type="entry name" value="THIOL:DISULFIDE INTERCHANGE PROTEIN DSBE"/>
    <property type="match status" value="1"/>
</dbReference>
<evidence type="ECO:0000256" key="3">
    <source>
        <dbReference type="ARBA" id="ARBA00023157"/>
    </source>
</evidence>
<dbReference type="AlphaFoldDB" id="A0A2S6IL39"/>
<proteinExistence type="predicted"/>
<sequence>MKNFIVLLIALFTISTYAQEKELWAKSILNEKAPELVVEKWLSDIPDTEGKFVLIDFWATWCGPCIKAIPELNSYQKEFKDKLVVIGLSDEPEAKVKKHKRPKIEYYSAIDTQSRLNNTLEVRGIPHCILIDPDGIVRWEGYPLLTGYELTSDVIAKVIENYEK</sequence>
<evidence type="ECO:0000256" key="1">
    <source>
        <dbReference type="ARBA" id="ARBA00004196"/>
    </source>
</evidence>
<dbReference type="Proteomes" id="UP000239002">
    <property type="component" value="Unassembled WGS sequence"/>
</dbReference>
<evidence type="ECO:0000256" key="2">
    <source>
        <dbReference type="ARBA" id="ARBA00022748"/>
    </source>
</evidence>
<dbReference type="CDD" id="cd02966">
    <property type="entry name" value="TlpA_like_family"/>
    <property type="match status" value="1"/>
</dbReference>
<keyword evidence="7" id="KW-1185">Reference proteome</keyword>
<dbReference type="Pfam" id="PF00578">
    <property type="entry name" value="AhpC-TSA"/>
    <property type="match status" value="1"/>
</dbReference>
<protein>
    <submittedName>
        <fullName evidence="6">AhpC/TSA family protein</fullName>
    </submittedName>
</protein>
<comment type="subcellular location">
    <subcellularLocation>
        <location evidence="1">Cell envelope</location>
    </subcellularLocation>
</comment>
<dbReference type="GO" id="GO:0030313">
    <property type="term" value="C:cell envelope"/>
    <property type="evidence" value="ECO:0007669"/>
    <property type="project" value="UniProtKB-SubCell"/>
</dbReference>
<keyword evidence="4" id="KW-0676">Redox-active center</keyword>
<dbReference type="SUPFAM" id="SSF52833">
    <property type="entry name" value="Thioredoxin-like"/>
    <property type="match status" value="1"/>
</dbReference>
<dbReference type="GO" id="GO:0016209">
    <property type="term" value="F:antioxidant activity"/>
    <property type="evidence" value="ECO:0007669"/>
    <property type="project" value="InterPro"/>
</dbReference>
<dbReference type="EMBL" id="PTJE01000003">
    <property type="protein sequence ID" value="PPK94918.1"/>
    <property type="molecule type" value="Genomic_DNA"/>
</dbReference>
<dbReference type="InterPro" id="IPR013766">
    <property type="entry name" value="Thioredoxin_domain"/>
</dbReference>
<organism evidence="6 7">
    <name type="scientific">Nonlabens xylanidelens</name>
    <dbReference type="NCBI Taxonomy" id="191564"/>
    <lineage>
        <taxon>Bacteria</taxon>
        <taxon>Pseudomonadati</taxon>
        <taxon>Bacteroidota</taxon>
        <taxon>Flavobacteriia</taxon>
        <taxon>Flavobacteriales</taxon>
        <taxon>Flavobacteriaceae</taxon>
        <taxon>Nonlabens</taxon>
    </lineage>
</organism>
<dbReference type="Gene3D" id="3.40.30.10">
    <property type="entry name" value="Glutaredoxin"/>
    <property type="match status" value="1"/>
</dbReference>
<evidence type="ECO:0000259" key="5">
    <source>
        <dbReference type="PROSITE" id="PS51352"/>
    </source>
</evidence>
<evidence type="ECO:0000313" key="7">
    <source>
        <dbReference type="Proteomes" id="UP000239002"/>
    </source>
</evidence>
<dbReference type="InterPro" id="IPR036249">
    <property type="entry name" value="Thioredoxin-like_sf"/>
</dbReference>
<dbReference type="OrthoDB" id="1069091at2"/>
<dbReference type="GO" id="GO:0016491">
    <property type="term" value="F:oxidoreductase activity"/>
    <property type="evidence" value="ECO:0007669"/>
    <property type="project" value="InterPro"/>
</dbReference>
<dbReference type="PROSITE" id="PS51352">
    <property type="entry name" value="THIOREDOXIN_2"/>
    <property type="match status" value="1"/>
</dbReference>
<reference evidence="6 7" key="1">
    <citation type="submission" date="2018-02" db="EMBL/GenBank/DDBJ databases">
        <title>Genomic Encyclopedia of Archaeal and Bacterial Type Strains, Phase II (KMG-II): from individual species to whole genera.</title>
        <authorList>
            <person name="Goeker M."/>
        </authorList>
    </citation>
    <scope>NUCLEOTIDE SEQUENCE [LARGE SCALE GENOMIC DNA]</scope>
    <source>
        <strain evidence="6 7">DSM 16809</strain>
    </source>
</reference>
<evidence type="ECO:0000313" key="6">
    <source>
        <dbReference type="EMBL" id="PPK94918.1"/>
    </source>
</evidence>
<dbReference type="InterPro" id="IPR000866">
    <property type="entry name" value="AhpC/TSA"/>
</dbReference>
<accession>A0A2S6IL39</accession>
<evidence type="ECO:0000256" key="4">
    <source>
        <dbReference type="ARBA" id="ARBA00023284"/>
    </source>
</evidence>
<dbReference type="PANTHER" id="PTHR42852:SF6">
    <property type="entry name" value="THIOL:DISULFIDE INTERCHANGE PROTEIN DSBE"/>
    <property type="match status" value="1"/>
</dbReference>
<comment type="caution">
    <text evidence="6">The sequence shown here is derived from an EMBL/GenBank/DDBJ whole genome shotgun (WGS) entry which is preliminary data.</text>
</comment>
<dbReference type="InterPro" id="IPR050553">
    <property type="entry name" value="Thioredoxin_ResA/DsbE_sf"/>
</dbReference>